<dbReference type="Gene3D" id="3.10.290.30">
    <property type="entry name" value="MM3350-like"/>
    <property type="match status" value="1"/>
</dbReference>
<sequence>MIFEYKAAEVVAAFSLSDVHRTFLRDVDVFLDYLVRKPVALSRGKNQPPVKWAQLLNNLLSTPEKLTLKRPMTSHYAQVLGLFLLTRSSCLGRLRIGSKENFDFHINEALYQQWQTMSEVERYFSLLDSWVNCGYAINAGELIRGPDDRFLPGVMMMYGENDLWRGKEVREPDFWLRRGKAFNLAILKMTGLAELHLEDSNRKIRFLRLTPWGQVFLTACQQGFIDSLEGSEFEDDFEQINLLPAIQAIRPDVQRTLELPEQIIAASYLLTVTLGKECSRTLKLSADHTLDELADAILDAFDFDNDHLYHFQYKTDFGAFRKVGHPATYDCDGFTDGTQLRHLHPAPGMKVTFVFDYGDYWEFEIVIMYGSEDAVSGITVTDRKGVAPEQYPEYEDSDY</sequence>
<evidence type="ECO:0000259" key="1">
    <source>
        <dbReference type="Pfam" id="PF07929"/>
    </source>
</evidence>
<keyword evidence="3" id="KW-1185">Reference proteome</keyword>
<comment type="caution">
    <text evidence="2">The sequence shown here is derived from an EMBL/GenBank/DDBJ whole genome shotgun (WGS) entry which is preliminary data.</text>
</comment>
<dbReference type="SUPFAM" id="SSF159941">
    <property type="entry name" value="MM3350-like"/>
    <property type="match status" value="1"/>
</dbReference>
<evidence type="ECO:0000313" key="2">
    <source>
        <dbReference type="EMBL" id="MCW7553287.1"/>
    </source>
</evidence>
<dbReference type="Proteomes" id="UP001209854">
    <property type="component" value="Unassembled WGS sequence"/>
</dbReference>
<dbReference type="RefSeq" id="WP_262568124.1">
    <property type="nucleotide sequence ID" value="NZ_JAPFCC010000001.1"/>
</dbReference>
<dbReference type="InterPro" id="IPR024047">
    <property type="entry name" value="MM3350-like_sf"/>
</dbReference>
<name>A0ABT3MV92_9GAMM</name>
<organism evidence="2 3">
    <name type="scientific">Endozoicomonas gorgoniicola</name>
    <dbReference type="NCBI Taxonomy" id="1234144"/>
    <lineage>
        <taxon>Bacteria</taxon>
        <taxon>Pseudomonadati</taxon>
        <taxon>Pseudomonadota</taxon>
        <taxon>Gammaproteobacteria</taxon>
        <taxon>Oceanospirillales</taxon>
        <taxon>Endozoicomonadaceae</taxon>
        <taxon>Endozoicomonas</taxon>
    </lineage>
</organism>
<accession>A0ABT3MV92</accession>
<proteinExistence type="predicted"/>
<reference evidence="2 3" key="1">
    <citation type="submission" date="2022-10" db="EMBL/GenBank/DDBJ databases">
        <title>High-quality genome sequences of two octocoral-associated bacteria, Endozoicomonas euniceicola EF212 and Endozoicomonas gorgoniicola PS125.</title>
        <authorList>
            <person name="Chiou Y.-J."/>
            <person name="Chen Y.-H."/>
        </authorList>
    </citation>
    <scope>NUCLEOTIDE SEQUENCE [LARGE SCALE GENOMIC DNA]</scope>
    <source>
        <strain evidence="2 3">PS125</strain>
    </source>
</reference>
<dbReference type="InterPro" id="IPR012912">
    <property type="entry name" value="Plasmid_pRiA4b_Orf3-like"/>
</dbReference>
<evidence type="ECO:0000313" key="3">
    <source>
        <dbReference type="Proteomes" id="UP001209854"/>
    </source>
</evidence>
<gene>
    <name evidence="2" type="ORF">NX722_11685</name>
</gene>
<feature type="domain" description="Plasmid pRiA4b Orf3-like" evidence="1">
    <location>
        <begin position="276"/>
        <end position="368"/>
    </location>
</feature>
<dbReference type="EMBL" id="JAPFCC010000001">
    <property type="protein sequence ID" value="MCW7553287.1"/>
    <property type="molecule type" value="Genomic_DNA"/>
</dbReference>
<protein>
    <submittedName>
        <fullName evidence="2">Plasmid pRiA4b ORF-3 family protein</fullName>
    </submittedName>
</protein>
<dbReference type="Pfam" id="PF07929">
    <property type="entry name" value="PRiA4_ORF3"/>
    <property type="match status" value="1"/>
</dbReference>